<evidence type="ECO:0000313" key="1">
    <source>
        <dbReference type="EMBL" id="KIK78264.1"/>
    </source>
</evidence>
<accession>A0A0D0DC72</accession>
<evidence type="ECO:0000313" key="2">
    <source>
        <dbReference type="Proteomes" id="UP000054538"/>
    </source>
</evidence>
<proteinExistence type="predicted"/>
<dbReference type="AlphaFoldDB" id="A0A0D0DC72"/>
<gene>
    <name evidence="1" type="ORF">PAXRUDRAFT_164431</name>
</gene>
<reference evidence="1 2" key="1">
    <citation type="submission" date="2014-04" db="EMBL/GenBank/DDBJ databases">
        <authorList>
            <consortium name="DOE Joint Genome Institute"/>
            <person name="Kuo A."/>
            <person name="Kohler A."/>
            <person name="Jargeat P."/>
            <person name="Nagy L.G."/>
            <person name="Floudas D."/>
            <person name="Copeland A."/>
            <person name="Barry K.W."/>
            <person name="Cichocki N."/>
            <person name="Veneault-Fourrey C."/>
            <person name="LaButti K."/>
            <person name="Lindquist E.A."/>
            <person name="Lipzen A."/>
            <person name="Lundell T."/>
            <person name="Morin E."/>
            <person name="Murat C."/>
            <person name="Sun H."/>
            <person name="Tunlid A."/>
            <person name="Henrissat B."/>
            <person name="Grigoriev I.V."/>
            <person name="Hibbett D.S."/>
            <person name="Martin F."/>
            <person name="Nordberg H.P."/>
            <person name="Cantor M.N."/>
            <person name="Hua S.X."/>
        </authorList>
    </citation>
    <scope>NUCLEOTIDE SEQUENCE [LARGE SCALE GENOMIC DNA]</scope>
    <source>
        <strain evidence="1 2">Ve08.2h10</strain>
    </source>
</reference>
<organism evidence="1 2">
    <name type="scientific">Paxillus rubicundulus Ve08.2h10</name>
    <dbReference type="NCBI Taxonomy" id="930991"/>
    <lineage>
        <taxon>Eukaryota</taxon>
        <taxon>Fungi</taxon>
        <taxon>Dikarya</taxon>
        <taxon>Basidiomycota</taxon>
        <taxon>Agaricomycotina</taxon>
        <taxon>Agaricomycetes</taxon>
        <taxon>Agaricomycetidae</taxon>
        <taxon>Boletales</taxon>
        <taxon>Paxilineae</taxon>
        <taxon>Paxillaceae</taxon>
        <taxon>Paxillus</taxon>
    </lineage>
</organism>
<reference evidence="2" key="2">
    <citation type="submission" date="2015-01" db="EMBL/GenBank/DDBJ databases">
        <title>Evolutionary Origins and Diversification of the Mycorrhizal Mutualists.</title>
        <authorList>
            <consortium name="DOE Joint Genome Institute"/>
            <consortium name="Mycorrhizal Genomics Consortium"/>
            <person name="Kohler A."/>
            <person name="Kuo A."/>
            <person name="Nagy L.G."/>
            <person name="Floudas D."/>
            <person name="Copeland A."/>
            <person name="Barry K.W."/>
            <person name="Cichocki N."/>
            <person name="Veneault-Fourrey C."/>
            <person name="LaButti K."/>
            <person name="Lindquist E.A."/>
            <person name="Lipzen A."/>
            <person name="Lundell T."/>
            <person name="Morin E."/>
            <person name="Murat C."/>
            <person name="Riley R."/>
            <person name="Ohm R."/>
            <person name="Sun H."/>
            <person name="Tunlid A."/>
            <person name="Henrissat B."/>
            <person name="Grigoriev I.V."/>
            <person name="Hibbett D.S."/>
            <person name="Martin F."/>
        </authorList>
    </citation>
    <scope>NUCLEOTIDE SEQUENCE [LARGE SCALE GENOMIC DNA]</scope>
    <source>
        <strain evidence="2">Ve08.2h10</strain>
    </source>
</reference>
<name>A0A0D0DC72_9AGAM</name>
<dbReference type="InParanoid" id="A0A0D0DC72"/>
<dbReference type="OrthoDB" id="2667043at2759"/>
<dbReference type="STRING" id="930991.A0A0D0DC72"/>
<keyword evidence="2" id="KW-1185">Reference proteome</keyword>
<protein>
    <submittedName>
        <fullName evidence="1">Uncharacterized protein</fullName>
    </submittedName>
</protein>
<sequence length="146" mass="17009">MPNQNKPSPPLHLIEPHIRGLWKACLTDRDIVAELRKHIDTDMYGIGLTKFVEICNSLGLQRTRQQAHTPESIHPAMMALRKMYPDAGMRDMISLIFHEHNMSVSRSVMQKYFITYEPQLVRQCKSNHLQCRRFWAAGVNDILLRL</sequence>
<dbReference type="EMBL" id="KN826647">
    <property type="protein sequence ID" value="KIK78264.1"/>
    <property type="molecule type" value="Genomic_DNA"/>
</dbReference>
<dbReference type="HOGENOM" id="CLU_1825526_0_0_1"/>
<dbReference type="Proteomes" id="UP000054538">
    <property type="component" value="Unassembled WGS sequence"/>
</dbReference>